<organism evidence="7 8">
    <name type="scientific">Loxostege sticticalis</name>
    <name type="common">Beet webworm moth</name>
    <dbReference type="NCBI Taxonomy" id="481309"/>
    <lineage>
        <taxon>Eukaryota</taxon>
        <taxon>Metazoa</taxon>
        <taxon>Ecdysozoa</taxon>
        <taxon>Arthropoda</taxon>
        <taxon>Hexapoda</taxon>
        <taxon>Insecta</taxon>
        <taxon>Pterygota</taxon>
        <taxon>Neoptera</taxon>
        <taxon>Endopterygota</taxon>
        <taxon>Lepidoptera</taxon>
        <taxon>Glossata</taxon>
        <taxon>Ditrysia</taxon>
        <taxon>Pyraloidea</taxon>
        <taxon>Crambidae</taxon>
        <taxon>Pyraustinae</taxon>
        <taxon>Loxostege</taxon>
    </lineage>
</organism>
<dbReference type="InterPro" id="IPR006612">
    <property type="entry name" value="THAP_Znf"/>
</dbReference>
<dbReference type="Pfam" id="PF05485">
    <property type="entry name" value="THAP"/>
    <property type="match status" value="1"/>
</dbReference>
<protein>
    <recommendedName>
        <fullName evidence="6">THAP-type domain-containing protein</fullName>
    </recommendedName>
</protein>
<keyword evidence="2 5" id="KW-0863">Zinc-finger</keyword>
<comment type="caution">
    <text evidence="7">The sequence shown here is derived from an EMBL/GenBank/DDBJ whole genome shotgun (WGS) entry which is preliminary data.</text>
</comment>
<proteinExistence type="predicted"/>
<dbReference type="SMART" id="SM00980">
    <property type="entry name" value="THAP"/>
    <property type="match status" value="1"/>
</dbReference>
<evidence type="ECO:0000256" key="4">
    <source>
        <dbReference type="ARBA" id="ARBA00023125"/>
    </source>
</evidence>
<gene>
    <name evidence="7" type="ORF">ABMA28_014071</name>
</gene>
<evidence type="ECO:0000256" key="2">
    <source>
        <dbReference type="ARBA" id="ARBA00022771"/>
    </source>
</evidence>
<dbReference type="PROSITE" id="PS50950">
    <property type="entry name" value="ZF_THAP"/>
    <property type="match status" value="1"/>
</dbReference>
<evidence type="ECO:0000256" key="5">
    <source>
        <dbReference type="PROSITE-ProRule" id="PRU00309"/>
    </source>
</evidence>
<accession>A0ABD0TFL0</accession>
<dbReference type="GO" id="GO:0008270">
    <property type="term" value="F:zinc ion binding"/>
    <property type="evidence" value="ECO:0007669"/>
    <property type="project" value="UniProtKB-KW"/>
</dbReference>
<evidence type="ECO:0000313" key="7">
    <source>
        <dbReference type="EMBL" id="KAL0841828.1"/>
    </source>
</evidence>
<evidence type="ECO:0000256" key="3">
    <source>
        <dbReference type="ARBA" id="ARBA00022833"/>
    </source>
</evidence>
<evidence type="ECO:0000256" key="1">
    <source>
        <dbReference type="ARBA" id="ARBA00022723"/>
    </source>
</evidence>
<reference evidence="7 8" key="1">
    <citation type="submission" date="2024-06" db="EMBL/GenBank/DDBJ databases">
        <title>A chromosome-level genome assembly of beet webworm, Loxostege sticticalis.</title>
        <authorList>
            <person name="Zhang Y."/>
        </authorList>
    </citation>
    <scope>NUCLEOTIDE SEQUENCE [LARGE SCALE GENOMIC DNA]</scope>
    <source>
        <strain evidence="7">AQ028</strain>
        <tissue evidence="7">Male pupae</tissue>
    </source>
</reference>
<feature type="domain" description="THAP-type" evidence="6">
    <location>
        <begin position="1"/>
        <end position="80"/>
    </location>
</feature>
<name>A0ABD0TFL0_LOXSC</name>
<evidence type="ECO:0000313" key="8">
    <source>
        <dbReference type="Proteomes" id="UP001549921"/>
    </source>
</evidence>
<keyword evidence="1" id="KW-0479">Metal-binding</keyword>
<dbReference type="EMBL" id="JBEDNZ010000005">
    <property type="protein sequence ID" value="KAL0841828.1"/>
    <property type="molecule type" value="Genomic_DNA"/>
</dbReference>
<sequence>MTTSGSRVYCSVYGCLNSTLIKPELSFLGRSEWLRLMSRQDLLHKQHRGYSVCEDHFAKHDILPGTRRKNLKKKALPTLNYLVCGIKIRKRKP</sequence>
<dbReference type="SUPFAM" id="SSF57716">
    <property type="entry name" value="Glucocorticoid receptor-like (DNA-binding domain)"/>
    <property type="match status" value="1"/>
</dbReference>
<dbReference type="AlphaFoldDB" id="A0ABD0TFL0"/>
<dbReference type="GO" id="GO:0003677">
    <property type="term" value="F:DNA binding"/>
    <property type="evidence" value="ECO:0007669"/>
    <property type="project" value="UniProtKB-UniRule"/>
</dbReference>
<keyword evidence="3" id="KW-0862">Zinc</keyword>
<evidence type="ECO:0000259" key="6">
    <source>
        <dbReference type="PROSITE" id="PS50950"/>
    </source>
</evidence>
<dbReference type="Proteomes" id="UP001549921">
    <property type="component" value="Unassembled WGS sequence"/>
</dbReference>
<keyword evidence="4 5" id="KW-0238">DNA-binding</keyword>